<dbReference type="CDD" id="cd01949">
    <property type="entry name" value="GGDEF"/>
    <property type="match status" value="1"/>
</dbReference>
<feature type="domain" description="GGDEF" evidence="2">
    <location>
        <begin position="189"/>
        <end position="317"/>
    </location>
</feature>
<dbReference type="Proteomes" id="UP000199139">
    <property type="component" value="Unassembled WGS sequence"/>
</dbReference>
<dbReference type="Gene3D" id="3.30.70.270">
    <property type="match status" value="1"/>
</dbReference>
<dbReference type="PANTHER" id="PTHR45138:SF9">
    <property type="entry name" value="DIGUANYLATE CYCLASE DGCM-RELATED"/>
    <property type="match status" value="1"/>
</dbReference>
<dbReference type="InterPro" id="IPR043128">
    <property type="entry name" value="Rev_trsase/Diguanyl_cyclase"/>
</dbReference>
<dbReference type="EMBL" id="BJWJ01000042">
    <property type="protein sequence ID" value="GEM05631.1"/>
    <property type="molecule type" value="Genomic_DNA"/>
</dbReference>
<evidence type="ECO:0000259" key="2">
    <source>
        <dbReference type="PROSITE" id="PS50887"/>
    </source>
</evidence>
<dbReference type="Proteomes" id="UP000321773">
    <property type="component" value="Unassembled WGS sequence"/>
</dbReference>
<evidence type="ECO:0000313" key="4">
    <source>
        <dbReference type="EMBL" id="SFT05815.1"/>
    </source>
</evidence>
<dbReference type="PROSITE" id="PS50887">
    <property type="entry name" value="GGDEF"/>
    <property type="match status" value="1"/>
</dbReference>
<dbReference type="InterPro" id="IPR029787">
    <property type="entry name" value="Nucleotide_cyclase"/>
</dbReference>
<keyword evidence="1" id="KW-0175">Coiled coil</keyword>
<name>A0A1I6UWN4_9BACI</name>
<proteinExistence type="predicted"/>
<dbReference type="GO" id="GO:0052621">
    <property type="term" value="F:diguanylate cyclase activity"/>
    <property type="evidence" value="ECO:0007669"/>
    <property type="project" value="TreeGrafter"/>
</dbReference>
<reference evidence="4 5" key="1">
    <citation type="submission" date="2016-10" db="EMBL/GenBank/DDBJ databases">
        <authorList>
            <person name="de Groot N.N."/>
        </authorList>
    </citation>
    <scope>NUCLEOTIDE SEQUENCE [LARGE SCALE GENOMIC DNA]</scope>
    <source>
        <strain evidence="4 5">DSM 17074</strain>
    </source>
</reference>
<evidence type="ECO:0000256" key="1">
    <source>
        <dbReference type="SAM" id="Coils"/>
    </source>
</evidence>
<dbReference type="InterPro" id="IPR050469">
    <property type="entry name" value="Diguanylate_Cyclase"/>
</dbReference>
<accession>A0A1I6UWN4</accession>
<dbReference type="Gene3D" id="3.30.450.20">
    <property type="entry name" value="PAS domain"/>
    <property type="match status" value="1"/>
</dbReference>
<dbReference type="NCBIfam" id="TIGR00254">
    <property type="entry name" value="GGDEF"/>
    <property type="match status" value="1"/>
</dbReference>
<evidence type="ECO:0000313" key="3">
    <source>
        <dbReference type="EMBL" id="GEM05631.1"/>
    </source>
</evidence>
<dbReference type="GO" id="GO:0043709">
    <property type="term" value="P:cell adhesion involved in single-species biofilm formation"/>
    <property type="evidence" value="ECO:0007669"/>
    <property type="project" value="TreeGrafter"/>
</dbReference>
<evidence type="ECO:0000313" key="5">
    <source>
        <dbReference type="Proteomes" id="UP000199139"/>
    </source>
</evidence>
<dbReference type="InterPro" id="IPR000160">
    <property type="entry name" value="GGDEF_dom"/>
</dbReference>
<dbReference type="GO" id="GO:1902201">
    <property type="term" value="P:negative regulation of bacterial-type flagellum-dependent cell motility"/>
    <property type="evidence" value="ECO:0007669"/>
    <property type="project" value="TreeGrafter"/>
</dbReference>
<keyword evidence="6" id="KW-1185">Reference proteome</keyword>
<dbReference type="Pfam" id="PF00990">
    <property type="entry name" value="GGDEF"/>
    <property type="match status" value="1"/>
</dbReference>
<dbReference type="FunFam" id="3.30.70.270:FF:000001">
    <property type="entry name" value="Diguanylate cyclase domain protein"/>
    <property type="match status" value="1"/>
</dbReference>
<gene>
    <name evidence="3" type="ORF">HMI01_26190</name>
    <name evidence="4" type="ORF">SAMN05421668_13510</name>
</gene>
<feature type="coiled-coil region" evidence="1">
    <location>
        <begin position="113"/>
        <end position="161"/>
    </location>
</feature>
<dbReference type="GO" id="GO:0005886">
    <property type="term" value="C:plasma membrane"/>
    <property type="evidence" value="ECO:0007669"/>
    <property type="project" value="TreeGrafter"/>
</dbReference>
<reference evidence="3 6" key="2">
    <citation type="submission" date="2019-07" db="EMBL/GenBank/DDBJ databases">
        <title>Whole genome shotgun sequence of Halolactibacillus miurensis NBRC 100873.</title>
        <authorList>
            <person name="Hosoyama A."/>
            <person name="Uohara A."/>
            <person name="Ohji S."/>
            <person name="Ichikawa N."/>
        </authorList>
    </citation>
    <scope>NUCLEOTIDE SEQUENCE [LARGE SCALE GENOMIC DNA]</scope>
    <source>
        <strain evidence="3 6">NBRC 100873</strain>
    </source>
</reference>
<dbReference type="AlphaFoldDB" id="A0A1I6UWN4"/>
<dbReference type="SUPFAM" id="SSF55073">
    <property type="entry name" value="Nucleotide cyclase"/>
    <property type="match status" value="1"/>
</dbReference>
<dbReference type="EMBL" id="FPAI01000035">
    <property type="protein sequence ID" value="SFT05815.1"/>
    <property type="molecule type" value="Genomic_DNA"/>
</dbReference>
<dbReference type="PANTHER" id="PTHR45138">
    <property type="entry name" value="REGULATORY COMPONENTS OF SENSORY TRANSDUCTION SYSTEM"/>
    <property type="match status" value="1"/>
</dbReference>
<evidence type="ECO:0000313" key="6">
    <source>
        <dbReference type="Proteomes" id="UP000321773"/>
    </source>
</evidence>
<organism evidence="4 5">
    <name type="scientific">Halolactibacillus miurensis</name>
    <dbReference type="NCBI Taxonomy" id="306541"/>
    <lineage>
        <taxon>Bacteria</taxon>
        <taxon>Bacillati</taxon>
        <taxon>Bacillota</taxon>
        <taxon>Bacilli</taxon>
        <taxon>Bacillales</taxon>
        <taxon>Bacillaceae</taxon>
        <taxon>Halolactibacillus</taxon>
    </lineage>
</organism>
<dbReference type="SMART" id="SM00267">
    <property type="entry name" value="GGDEF"/>
    <property type="match status" value="1"/>
</dbReference>
<dbReference type="STRING" id="306541.SAMN05421668_13510"/>
<protein>
    <submittedName>
        <fullName evidence="4">Diguanylate cyclase (GGDEF) domain-containing protein</fullName>
    </submittedName>
</protein>
<dbReference type="RefSeq" id="WP_062321362.1">
    <property type="nucleotide sequence ID" value="NZ_BJWJ01000042.1"/>
</dbReference>
<sequence length="323" mass="37397">MEETRWDEAIASFVSLNLAGHIVNCNQTFADFVKYTKVELNGAHIEHVLNNAGRFFFHSLVYPKLRAVGQVEDIYITLETKESQLKDCLFSAKLFNEHDQAVIDCIIFPVSRQIKYEKELKEINKRLEEVLKEKEALHTTLIEKQQQLLTLNKELKRYATRDWLTKLYNRRVFLDRLEQAIHRFNRTGESFSLMLLDIDYFKRVNDQYGHSVGDDVLIHLAHTMVYHQDLSFTSARFGGEEFVVLMPDLTEKAATEAAELLRAHVEKDQFFTVPITISIGVSTFTSSDDSDTLILKADKAMYKAKQSGRNKVVHYNQISHDTQ</sequence>